<dbReference type="InterPro" id="IPR050258">
    <property type="entry name" value="Leguminous_Lectin"/>
</dbReference>
<gene>
    <name evidence="2" type="ORF">SAMN06264365_101110</name>
</gene>
<evidence type="ECO:0000256" key="1">
    <source>
        <dbReference type="SAM" id="SignalP"/>
    </source>
</evidence>
<feature type="signal peptide" evidence="1">
    <location>
        <begin position="1"/>
        <end position="31"/>
    </location>
</feature>
<dbReference type="OrthoDB" id="3291962at2"/>
<evidence type="ECO:0000313" key="2">
    <source>
        <dbReference type="EMBL" id="SNR25081.1"/>
    </source>
</evidence>
<sequence>MHLSRTSRLARGGLLATAVLSMLASVHPASAAAAPSAQRQSHPITDAGGRNLALNGTASLITWNTGRRLIQLTSAGFQQMGSAWSTERVGLNRSFETSFKVYLHSSKDGADGIAFLFQGEGPRALGGWGGGLGLRGIAKSVAVAFDTYQNTDDPNSNHLAVILNGNPDRHLATATPSIPLFGKPFVARISYNAEEHRLRVYVRGLYPRAAEKLMLDESVDVAQTTGAQEGWVGFTGSTGELVSRQDVYDWTVDAPKA</sequence>
<dbReference type="GO" id="GO:0030246">
    <property type="term" value="F:carbohydrate binding"/>
    <property type="evidence" value="ECO:0007669"/>
    <property type="project" value="UniProtKB-KW"/>
</dbReference>
<dbReference type="PANTHER" id="PTHR32401:SF48">
    <property type="entry name" value="LEGUME LECTIN DOMAIN-CONTAINING PROTEIN"/>
    <property type="match status" value="1"/>
</dbReference>
<dbReference type="Pfam" id="PF18483">
    <property type="entry name" value="Lectin_L-type_dom"/>
    <property type="match status" value="1"/>
</dbReference>
<feature type="chain" id="PRO_5012963771" evidence="1">
    <location>
        <begin position="32"/>
        <end position="257"/>
    </location>
</feature>
<accession>A0A238UT34</accession>
<dbReference type="SUPFAM" id="SSF49899">
    <property type="entry name" value="Concanavalin A-like lectins/glucanases"/>
    <property type="match status" value="1"/>
</dbReference>
<reference evidence="2 3" key="1">
    <citation type="submission" date="2017-06" db="EMBL/GenBank/DDBJ databases">
        <authorList>
            <person name="Kim H.J."/>
            <person name="Triplett B.A."/>
        </authorList>
    </citation>
    <scope>NUCLEOTIDE SEQUENCE [LARGE SCALE GENOMIC DNA]</scope>
    <source>
        <strain evidence="2 3">DSM 43151</strain>
    </source>
</reference>
<dbReference type="EMBL" id="FZNR01000001">
    <property type="protein sequence ID" value="SNR25081.1"/>
    <property type="molecule type" value="Genomic_DNA"/>
</dbReference>
<protein>
    <submittedName>
        <fullName evidence="2">Legume lectin domain-containing protein</fullName>
    </submittedName>
</protein>
<keyword evidence="3" id="KW-1185">Reference proteome</keyword>
<dbReference type="Gene3D" id="2.60.120.200">
    <property type="match status" value="1"/>
</dbReference>
<name>A0A238UT34_9ACTN</name>
<dbReference type="InterPro" id="IPR013320">
    <property type="entry name" value="ConA-like_dom_sf"/>
</dbReference>
<dbReference type="AlphaFoldDB" id="A0A238UT34"/>
<keyword evidence="1" id="KW-0732">Signal</keyword>
<dbReference type="RefSeq" id="WP_089291775.1">
    <property type="nucleotide sequence ID" value="NZ_BOMU01000013.1"/>
</dbReference>
<organism evidence="2 3">
    <name type="scientific">Actinoplanes regularis</name>
    <dbReference type="NCBI Taxonomy" id="52697"/>
    <lineage>
        <taxon>Bacteria</taxon>
        <taxon>Bacillati</taxon>
        <taxon>Actinomycetota</taxon>
        <taxon>Actinomycetes</taxon>
        <taxon>Micromonosporales</taxon>
        <taxon>Micromonosporaceae</taxon>
        <taxon>Actinoplanes</taxon>
    </lineage>
</organism>
<dbReference type="CDD" id="cd01951">
    <property type="entry name" value="lectin_L-type"/>
    <property type="match status" value="1"/>
</dbReference>
<dbReference type="InterPro" id="IPR056573">
    <property type="entry name" value="Lectin_L-type_dom"/>
</dbReference>
<keyword evidence="2" id="KW-0430">Lectin</keyword>
<dbReference type="PANTHER" id="PTHR32401">
    <property type="entry name" value="CONCANAVALIN A-LIKE LECTIN FAMILY PROTEIN"/>
    <property type="match status" value="1"/>
</dbReference>
<evidence type="ECO:0000313" key="3">
    <source>
        <dbReference type="Proteomes" id="UP000198415"/>
    </source>
</evidence>
<proteinExistence type="predicted"/>
<dbReference type="Proteomes" id="UP000198415">
    <property type="component" value="Unassembled WGS sequence"/>
</dbReference>